<keyword evidence="9" id="KW-0472">Membrane</keyword>
<dbReference type="FunFam" id="3.40.50.300:FF:000134">
    <property type="entry name" value="Iron-enterobactin ABC transporter ATP-binding protein"/>
    <property type="match status" value="1"/>
</dbReference>
<dbReference type="Pfam" id="PF00005">
    <property type="entry name" value="ABC_tran"/>
    <property type="match status" value="1"/>
</dbReference>
<evidence type="ECO:0000256" key="3">
    <source>
        <dbReference type="ARBA" id="ARBA00022475"/>
    </source>
</evidence>
<dbReference type="InterPro" id="IPR027417">
    <property type="entry name" value="P-loop_NTPase"/>
</dbReference>
<dbReference type="GO" id="GO:0006826">
    <property type="term" value="P:iron ion transport"/>
    <property type="evidence" value="ECO:0007669"/>
    <property type="project" value="UniProtKB-KW"/>
</dbReference>
<dbReference type="GeneID" id="78462093"/>
<keyword evidence="5" id="KW-0547">Nucleotide-binding</keyword>
<gene>
    <name evidence="11" type="primary">fhuC</name>
    <name evidence="11" type="ORF">NCTC11429_01324</name>
</gene>
<dbReference type="InterPro" id="IPR051535">
    <property type="entry name" value="Siderophore_ABC-ATPase"/>
</dbReference>
<dbReference type="Proteomes" id="UP000308196">
    <property type="component" value="Chromosome"/>
</dbReference>
<dbReference type="InterPro" id="IPR003439">
    <property type="entry name" value="ABC_transporter-like_ATP-bd"/>
</dbReference>
<dbReference type="GO" id="GO:0005524">
    <property type="term" value="F:ATP binding"/>
    <property type="evidence" value="ECO:0007669"/>
    <property type="project" value="UniProtKB-KW"/>
</dbReference>
<evidence type="ECO:0000256" key="5">
    <source>
        <dbReference type="ARBA" id="ARBA00022741"/>
    </source>
</evidence>
<dbReference type="SUPFAM" id="SSF52540">
    <property type="entry name" value="P-loop containing nucleoside triphosphate hydrolases"/>
    <property type="match status" value="1"/>
</dbReference>
<keyword evidence="6 11" id="KW-0067">ATP-binding</keyword>
<dbReference type="GO" id="GO:0005886">
    <property type="term" value="C:plasma membrane"/>
    <property type="evidence" value="ECO:0007669"/>
    <property type="project" value="UniProtKB-SubCell"/>
</dbReference>
<evidence type="ECO:0000256" key="4">
    <source>
        <dbReference type="ARBA" id="ARBA00022496"/>
    </source>
</evidence>
<evidence type="ECO:0000256" key="7">
    <source>
        <dbReference type="ARBA" id="ARBA00023004"/>
    </source>
</evidence>
<keyword evidence="4" id="KW-0410">Iron transport</keyword>
<dbReference type="PANTHER" id="PTHR42771:SF3">
    <property type="entry name" value="PETROBACTIN IMPORT ATP-BINDING PROTEIN YCLP"/>
    <property type="match status" value="1"/>
</dbReference>
<reference evidence="11 12" key="1">
    <citation type="submission" date="2019-05" db="EMBL/GenBank/DDBJ databases">
        <authorList>
            <consortium name="Pathogen Informatics"/>
        </authorList>
    </citation>
    <scope>NUCLEOTIDE SEQUENCE [LARGE SCALE GENOMIC DNA]</scope>
    <source>
        <strain evidence="11 12">NCTC11429</strain>
    </source>
</reference>
<dbReference type="RefSeq" id="WP_028069257.1">
    <property type="nucleotide sequence ID" value="NZ_LR590484.1"/>
</dbReference>
<feature type="domain" description="ABC transporter" evidence="10">
    <location>
        <begin position="2"/>
        <end position="236"/>
    </location>
</feature>
<keyword evidence="8" id="KW-0406">Ion transport</keyword>
<dbReference type="Gene3D" id="3.40.50.300">
    <property type="entry name" value="P-loop containing nucleotide triphosphate hydrolases"/>
    <property type="match status" value="1"/>
</dbReference>
<evidence type="ECO:0000313" key="11">
    <source>
        <dbReference type="EMBL" id="VTR34409.1"/>
    </source>
</evidence>
<dbReference type="GO" id="GO:0016887">
    <property type="term" value="F:ATP hydrolysis activity"/>
    <property type="evidence" value="ECO:0007669"/>
    <property type="project" value="InterPro"/>
</dbReference>
<dbReference type="STRING" id="1123265.GCA_000686625_01761"/>
<dbReference type="PROSITE" id="PS00211">
    <property type="entry name" value="ABC_TRANSPORTER_1"/>
    <property type="match status" value="1"/>
</dbReference>
<keyword evidence="2" id="KW-0813">Transport</keyword>
<evidence type="ECO:0000256" key="1">
    <source>
        <dbReference type="ARBA" id="ARBA00004202"/>
    </source>
</evidence>
<sequence length="253" mass="28366">MIEIQSICKKYGQHPVLKNISLSIPKGKVVSLIGPNGAGKSTLLSLVARLEKPGQGTITLDGIGLNSYPLSTLSKKLSFLKQHHVFDLKLKVSEIIGFGRFPHSRGRLNQEDHQKIEDAIAMMDLSAIRDAYIDEISGGQRQLAFLAMIIAQDTEYILLDEPLNNLDMKHAVDIMQTVRRLVRDFGRTVIAVIHDINFAANYSDYIVGLKGGEVVFCGETAHMVNEEMLRKLYGIDFRIMRDDTTVLCNYYKI</sequence>
<accession>A0A4U9UQC7</accession>
<evidence type="ECO:0000259" key="10">
    <source>
        <dbReference type="PROSITE" id="PS50893"/>
    </source>
</evidence>
<dbReference type="InterPro" id="IPR017871">
    <property type="entry name" value="ABC_transporter-like_CS"/>
</dbReference>
<keyword evidence="3" id="KW-1003">Cell membrane</keyword>
<proteinExistence type="predicted"/>
<dbReference type="PANTHER" id="PTHR42771">
    <property type="entry name" value="IRON(3+)-HYDROXAMATE IMPORT ATP-BINDING PROTEIN FHUC"/>
    <property type="match status" value="1"/>
</dbReference>
<dbReference type="SMART" id="SM00382">
    <property type="entry name" value="AAA"/>
    <property type="match status" value="1"/>
</dbReference>
<protein>
    <submittedName>
        <fullName evidence="11">Iron(3+)-hydroxamate import ATP-binding protein FhuC</fullName>
        <ecNumber evidence="11">3.6.3.34</ecNumber>
    </submittedName>
</protein>
<evidence type="ECO:0000313" key="12">
    <source>
        <dbReference type="Proteomes" id="UP000308196"/>
    </source>
</evidence>
<evidence type="ECO:0000256" key="8">
    <source>
        <dbReference type="ARBA" id="ARBA00023065"/>
    </source>
</evidence>
<dbReference type="PROSITE" id="PS50893">
    <property type="entry name" value="ABC_TRANSPORTER_2"/>
    <property type="match status" value="1"/>
</dbReference>
<dbReference type="InterPro" id="IPR003593">
    <property type="entry name" value="AAA+_ATPase"/>
</dbReference>
<organism evidence="11 12">
    <name type="scientific">Sphingobacterium thalpophilum</name>
    <dbReference type="NCBI Taxonomy" id="259"/>
    <lineage>
        <taxon>Bacteria</taxon>
        <taxon>Pseudomonadati</taxon>
        <taxon>Bacteroidota</taxon>
        <taxon>Sphingobacteriia</taxon>
        <taxon>Sphingobacteriales</taxon>
        <taxon>Sphingobacteriaceae</taxon>
        <taxon>Sphingobacterium</taxon>
    </lineage>
</organism>
<dbReference type="EC" id="3.6.3.34" evidence="11"/>
<dbReference type="CDD" id="cd03214">
    <property type="entry name" value="ABC_Iron-Siderophores_B12_Hemin"/>
    <property type="match status" value="1"/>
</dbReference>
<evidence type="ECO:0000256" key="2">
    <source>
        <dbReference type="ARBA" id="ARBA00022448"/>
    </source>
</evidence>
<name>A0A4U9UQC7_9SPHI</name>
<dbReference type="AlphaFoldDB" id="A0A4U9UQC7"/>
<dbReference type="EMBL" id="LR590484">
    <property type="protein sequence ID" value="VTR34409.1"/>
    <property type="molecule type" value="Genomic_DNA"/>
</dbReference>
<keyword evidence="11" id="KW-0378">Hydrolase</keyword>
<dbReference type="KEGG" id="stha:NCTC11429_01324"/>
<comment type="subcellular location">
    <subcellularLocation>
        <location evidence="1">Cell membrane</location>
        <topology evidence="1">Peripheral membrane protein</topology>
    </subcellularLocation>
</comment>
<evidence type="ECO:0000256" key="6">
    <source>
        <dbReference type="ARBA" id="ARBA00022840"/>
    </source>
</evidence>
<evidence type="ECO:0000256" key="9">
    <source>
        <dbReference type="ARBA" id="ARBA00023136"/>
    </source>
</evidence>
<keyword evidence="7" id="KW-0408">Iron</keyword>